<evidence type="ECO:0000256" key="2">
    <source>
        <dbReference type="PIRSR" id="PIRSR601310-3"/>
    </source>
</evidence>
<dbReference type="AlphaFoldDB" id="A0A1F8DTH7"/>
<evidence type="ECO:0000256" key="3">
    <source>
        <dbReference type="PROSITE-ProRule" id="PRU00464"/>
    </source>
</evidence>
<feature type="active site" description="Tele-AMP-histidine intermediate" evidence="1">
    <location>
        <position position="98"/>
    </location>
</feature>
<dbReference type="EMBL" id="MGIP01000005">
    <property type="protein sequence ID" value="OGM91894.1"/>
    <property type="molecule type" value="Genomic_DNA"/>
</dbReference>
<sequence length="133" mass="14842">MSCLFCDIIQKRKEALIVYEDSAAVAVLDVFPRAKGHVLVLPRRHVETILELTDEEIGPLWQVVRNVIKLLEEKLTPQGFTIGINHGKVSGQAIEHLHIHIMPRYEGDEGGSLHSVVNAPGGESLEEVYKKLL</sequence>
<protein>
    <recommendedName>
        <fullName evidence="4">HIT domain-containing protein</fullName>
    </recommendedName>
</protein>
<dbReference type="PROSITE" id="PS00892">
    <property type="entry name" value="HIT_1"/>
    <property type="match status" value="1"/>
</dbReference>
<dbReference type="Pfam" id="PF01230">
    <property type="entry name" value="HIT"/>
    <property type="match status" value="1"/>
</dbReference>
<evidence type="ECO:0000313" key="6">
    <source>
        <dbReference type="Proteomes" id="UP000177029"/>
    </source>
</evidence>
<dbReference type="InterPro" id="IPR011146">
    <property type="entry name" value="HIT-like"/>
</dbReference>
<accession>A0A1F8DTH7</accession>
<dbReference type="SUPFAM" id="SSF54197">
    <property type="entry name" value="HIT-like"/>
    <property type="match status" value="1"/>
</dbReference>
<evidence type="ECO:0000313" key="5">
    <source>
        <dbReference type="EMBL" id="OGM91894.1"/>
    </source>
</evidence>
<dbReference type="PRINTS" id="PR00332">
    <property type="entry name" value="HISTRIAD"/>
</dbReference>
<dbReference type="InterPro" id="IPR019808">
    <property type="entry name" value="Histidine_triad_CS"/>
</dbReference>
<organism evidence="5 6">
    <name type="scientific">Candidatus Wolfebacteria bacterium RIFCSPHIGHO2_01_FULL_48_22</name>
    <dbReference type="NCBI Taxonomy" id="1802555"/>
    <lineage>
        <taxon>Bacteria</taxon>
        <taxon>Candidatus Wolfeibacteriota</taxon>
    </lineage>
</organism>
<dbReference type="PROSITE" id="PS51084">
    <property type="entry name" value="HIT_2"/>
    <property type="match status" value="1"/>
</dbReference>
<dbReference type="Proteomes" id="UP000177029">
    <property type="component" value="Unassembled WGS sequence"/>
</dbReference>
<dbReference type="Gene3D" id="3.30.428.10">
    <property type="entry name" value="HIT-like"/>
    <property type="match status" value="1"/>
</dbReference>
<evidence type="ECO:0000259" key="4">
    <source>
        <dbReference type="PROSITE" id="PS51084"/>
    </source>
</evidence>
<dbReference type="GO" id="GO:0003824">
    <property type="term" value="F:catalytic activity"/>
    <property type="evidence" value="ECO:0007669"/>
    <property type="project" value="InterPro"/>
</dbReference>
<gene>
    <name evidence="5" type="ORF">A2755_00825</name>
</gene>
<dbReference type="PANTHER" id="PTHR42997:SF1">
    <property type="entry name" value="AP-4-A PHOSPHORYLASE"/>
    <property type="match status" value="1"/>
</dbReference>
<dbReference type="InterPro" id="IPR052908">
    <property type="entry name" value="AP-4-A_phosphorylase"/>
</dbReference>
<feature type="domain" description="HIT" evidence="4">
    <location>
        <begin position="4"/>
        <end position="111"/>
    </location>
</feature>
<name>A0A1F8DTH7_9BACT</name>
<evidence type="ECO:0000256" key="1">
    <source>
        <dbReference type="PIRSR" id="PIRSR601310-1"/>
    </source>
</evidence>
<dbReference type="InterPro" id="IPR001310">
    <property type="entry name" value="Histidine_triad_HIT"/>
</dbReference>
<dbReference type="STRING" id="1802555.A2755_00825"/>
<reference evidence="5 6" key="1">
    <citation type="journal article" date="2016" name="Nat. Commun.">
        <title>Thousands of microbial genomes shed light on interconnected biogeochemical processes in an aquifer system.</title>
        <authorList>
            <person name="Anantharaman K."/>
            <person name="Brown C.T."/>
            <person name="Hug L.A."/>
            <person name="Sharon I."/>
            <person name="Castelle C.J."/>
            <person name="Probst A.J."/>
            <person name="Thomas B.C."/>
            <person name="Singh A."/>
            <person name="Wilkins M.J."/>
            <person name="Karaoz U."/>
            <person name="Brodie E.L."/>
            <person name="Williams K.H."/>
            <person name="Hubbard S.S."/>
            <person name="Banfield J.F."/>
        </authorList>
    </citation>
    <scope>NUCLEOTIDE SEQUENCE [LARGE SCALE GENOMIC DNA]</scope>
</reference>
<dbReference type="InterPro" id="IPR036265">
    <property type="entry name" value="HIT-like_sf"/>
</dbReference>
<feature type="short sequence motif" description="Histidine triad motif" evidence="2 3">
    <location>
        <begin position="96"/>
        <end position="100"/>
    </location>
</feature>
<dbReference type="PANTHER" id="PTHR42997">
    <property type="entry name" value="HIT FAMILY HYDROLASE"/>
    <property type="match status" value="1"/>
</dbReference>
<comment type="caution">
    <text evidence="5">The sequence shown here is derived from an EMBL/GenBank/DDBJ whole genome shotgun (WGS) entry which is preliminary data.</text>
</comment>
<proteinExistence type="predicted"/>